<proteinExistence type="predicted"/>
<keyword evidence="1" id="KW-0812">Transmembrane</keyword>
<feature type="transmembrane region" description="Helical" evidence="1">
    <location>
        <begin position="473"/>
        <end position="491"/>
    </location>
</feature>
<dbReference type="Proteomes" id="UP001501764">
    <property type="component" value="Unassembled WGS sequence"/>
</dbReference>
<keyword evidence="1" id="KW-1133">Transmembrane helix</keyword>
<evidence type="ECO:0000313" key="2">
    <source>
        <dbReference type="EMBL" id="GAA0860515.1"/>
    </source>
</evidence>
<feature type="transmembrane region" description="Helical" evidence="1">
    <location>
        <begin position="404"/>
        <end position="424"/>
    </location>
</feature>
<feature type="transmembrane region" description="Helical" evidence="1">
    <location>
        <begin position="228"/>
        <end position="245"/>
    </location>
</feature>
<feature type="transmembrane region" description="Helical" evidence="1">
    <location>
        <begin position="125"/>
        <end position="144"/>
    </location>
</feature>
<protein>
    <submittedName>
        <fullName evidence="2">Membrane protein</fullName>
    </submittedName>
</protein>
<dbReference type="RefSeq" id="WP_346026146.1">
    <property type="nucleotide sequence ID" value="NZ_BAAACO010000007.1"/>
</dbReference>
<feature type="transmembrane region" description="Helical" evidence="1">
    <location>
        <begin position="180"/>
        <end position="199"/>
    </location>
</feature>
<comment type="caution">
    <text evidence="2">The sequence shown here is derived from an EMBL/GenBank/DDBJ whole genome shotgun (WGS) entry which is preliminary data.</text>
</comment>
<feature type="transmembrane region" description="Helical" evidence="1">
    <location>
        <begin position="206"/>
        <end position="222"/>
    </location>
</feature>
<feature type="transmembrane region" description="Helical" evidence="1">
    <location>
        <begin position="444"/>
        <end position="461"/>
    </location>
</feature>
<evidence type="ECO:0000256" key="1">
    <source>
        <dbReference type="SAM" id="Phobius"/>
    </source>
</evidence>
<keyword evidence="3" id="KW-1185">Reference proteome</keyword>
<feature type="transmembrane region" description="Helical" evidence="1">
    <location>
        <begin position="252"/>
        <end position="271"/>
    </location>
</feature>
<dbReference type="EMBL" id="BAAACO010000007">
    <property type="protein sequence ID" value="GAA0860515.1"/>
    <property type="molecule type" value="Genomic_DNA"/>
</dbReference>
<keyword evidence="1" id="KW-0472">Membrane</keyword>
<sequence length="499" mass="58019">MVYISEKLRSLIKKIDKLLLKVNFPMLAVILVILIGSMTLFIKPIIGVADNGDFFRIINQNDLHYLNNNPADENERFISYFQKDYGINQFYNNSQRLLVSTQSLLIRPAIFLSELVTGNDKVFDIRFLAAILLVFQAIAAYLLVKVFTNDVKRPTLKLIITLLYIFIFMDTGYIAYFNSFYGEGVNIPFFLLSVGILLYMIKFNKFKWYNLLAFLLTSFIFFGAKQQLAPTGILLAILTWRIICYKNNKKSIKIISIMMIGIFVIGAVFFYKSIEGDFNFINRYHSLNRGILLDEGDPDKILEDMGINNQYSLLENTIYFSDVSQIDLNDKSLKEKYYDHFTILDILKYYAFHPKDMIKMAKIGFGNAYYIRPMVQGNYEKSAGKLPGEKSYFFSGWSLFKADILPHNLLASLAYIGLFFFYSIKRYINARNYDRDDDCLFEEAYLYIFLVGFSQIVISLVGAGDADLSKHELMYNMSWDMMFLYFVVNIIKKRDKKEV</sequence>
<feature type="transmembrane region" description="Helical" evidence="1">
    <location>
        <begin position="156"/>
        <end position="174"/>
    </location>
</feature>
<accession>A0ABP3XA81</accession>
<evidence type="ECO:0000313" key="3">
    <source>
        <dbReference type="Proteomes" id="UP001501764"/>
    </source>
</evidence>
<reference evidence="3" key="1">
    <citation type="journal article" date="2019" name="Int. J. Syst. Evol. Microbiol.">
        <title>The Global Catalogue of Microorganisms (GCM) 10K type strain sequencing project: providing services to taxonomists for standard genome sequencing and annotation.</title>
        <authorList>
            <consortium name="The Broad Institute Genomics Platform"/>
            <consortium name="The Broad Institute Genome Sequencing Center for Infectious Disease"/>
            <person name="Wu L."/>
            <person name="Ma J."/>
        </authorList>
    </citation>
    <scope>NUCLEOTIDE SEQUENCE [LARGE SCALE GENOMIC DNA]</scope>
    <source>
        <strain evidence="3">JCM 6485</strain>
    </source>
</reference>
<name>A0ABP3XA81_9CLOT</name>
<organism evidence="2 3">
    <name type="scientific">Clostridium nitritogenes</name>
    <dbReference type="NCBI Taxonomy" id="83340"/>
    <lineage>
        <taxon>Bacteria</taxon>
        <taxon>Bacillati</taxon>
        <taxon>Bacillota</taxon>
        <taxon>Clostridia</taxon>
        <taxon>Eubacteriales</taxon>
        <taxon>Clostridiaceae</taxon>
        <taxon>Clostridium</taxon>
    </lineage>
</organism>
<feature type="transmembrane region" description="Helical" evidence="1">
    <location>
        <begin position="20"/>
        <end position="42"/>
    </location>
</feature>
<gene>
    <name evidence="2" type="ORF">GCM10008916_27570</name>
</gene>